<evidence type="ECO:0000313" key="2">
    <source>
        <dbReference type="Proteomes" id="UP001165960"/>
    </source>
</evidence>
<dbReference type="EMBL" id="QTSX02003863">
    <property type="protein sequence ID" value="KAJ9067804.1"/>
    <property type="molecule type" value="Genomic_DNA"/>
</dbReference>
<protein>
    <submittedName>
        <fullName evidence="1">Uncharacterized protein</fullName>
    </submittedName>
</protein>
<organism evidence="1 2">
    <name type="scientific">Entomophthora muscae</name>
    <dbReference type="NCBI Taxonomy" id="34485"/>
    <lineage>
        <taxon>Eukaryota</taxon>
        <taxon>Fungi</taxon>
        <taxon>Fungi incertae sedis</taxon>
        <taxon>Zoopagomycota</taxon>
        <taxon>Entomophthoromycotina</taxon>
        <taxon>Entomophthoromycetes</taxon>
        <taxon>Entomophthorales</taxon>
        <taxon>Entomophthoraceae</taxon>
        <taxon>Entomophthora</taxon>
    </lineage>
</organism>
<gene>
    <name evidence="1" type="ORF">DSO57_1035429</name>
</gene>
<comment type="caution">
    <text evidence="1">The sequence shown here is derived from an EMBL/GenBank/DDBJ whole genome shotgun (WGS) entry which is preliminary data.</text>
</comment>
<sequence>MKLSIVLSVLSLALAQCSRPRVRKEIRDLTDKELKDFQDAVNKLHQEKKPGMKGMSSFEYFAYLHETNAGRSHSTASFLPWHRHYIRKFEMELQRFNPEVMLPYWDWSIDANEPHRSPVLSSKYMGGNGAAFNRCVRDGPFANWQMNYPTRHCLKRDYDLITRLSSFSSPESILLDINERRFSDFSMQFEIKHGRPHNAIGGRMGDFAPMHSPNEPLFFLHHAFVDLVWDKWQQRNAGAPYEGKRFVSRPDVNDKLAGFSNVTVASTLSTKGNFYCYSYPQYPRLIVNSKVPSRVRTVATSAASTSPFLAEDFQASDLDSLITRLSRSAKLSLASAEALTRFPKLRQPGNLTKDFIAMNRFNPKEVERVQLKEKILTDRLNGLSGFRSISSLQAVLNEFM</sequence>
<accession>A0ACC2SZI4</accession>
<dbReference type="Proteomes" id="UP001165960">
    <property type="component" value="Unassembled WGS sequence"/>
</dbReference>
<proteinExistence type="predicted"/>
<reference evidence="1" key="1">
    <citation type="submission" date="2022-04" db="EMBL/GenBank/DDBJ databases">
        <title>Genome of the entomopathogenic fungus Entomophthora muscae.</title>
        <authorList>
            <person name="Elya C."/>
            <person name="Lovett B.R."/>
            <person name="Lee E."/>
            <person name="Macias A.M."/>
            <person name="Hajek A.E."/>
            <person name="De Bivort B.L."/>
            <person name="Kasson M.T."/>
            <person name="De Fine Licht H.H."/>
            <person name="Stajich J.E."/>
        </authorList>
    </citation>
    <scope>NUCLEOTIDE SEQUENCE</scope>
    <source>
        <strain evidence="1">Berkeley</strain>
    </source>
</reference>
<name>A0ACC2SZI4_9FUNG</name>
<evidence type="ECO:0000313" key="1">
    <source>
        <dbReference type="EMBL" id="KAJ9067804.1"/>
    </source>
</evidence>
<keyword evidence="2" id="KW-1185">Reference proteome</keyword>